<sequence>MAVNLAEARINEYRSYSLTVQKTGKNKKIENFFETDDEDVVYMNSGVYVLSEKIIEIKVEYILKDNAGIVTEYYKYDCETLNFTGPFTSSSL</sequence>
<organism evidence="1">
    <name type="scientific">bioreactor metagenome</name>
    <dbReference type="NCBI Taxonomy" id="1076179"/>
    <lineage>
        <taxon>unclassified sequences</taxon>
        <taxon>metagenomes</taxon>
        <taxon>ecological metagenomes</taxon>
    </lineage>
</organism>
<dbReference type="EMBL" id="VSSQ01101254">
    <property type="protein sequence ID" value="MPN43079.1"/>
    <property type="molecule type" value="Genomic_DNA"/>
</dbReference>
<comment type="caution">
    <text evidence="1">The sequence shown here is derived from an EMBL/GenBank/DDBJ whole genome shotgun (WGS) entry which is preliminary data.</text>
</comment>
<accession>A0A645HY19</accession>
<evidence type="ECO:0000313" key="1">
    <source>
        <dbReference type="EMBL" id="MPN43079.1"/>
    </source>
</evidence>
<proteinExistence type="predicted"/>
<dbReference type="AlphaFoldDB" id="A0A645HY19"/>
<protein>
    <submittedName>
        <fullName evidence="1">Uncharacterized protein</fullName>
    </submittedName>
</protein>
<gene>
    <name evidence="1" type="ORF">SDC9_190638</name>
</gene>
<name>A0A645HY19_9ZZZZ</name>
<reference evidence="1" key="1">
    <citation type="submission" date="2019-08" db="EMBL/GenBank/DDBJ databases">
        <authorList>
            <person name="Kucharzyk K."/>
            <person name="Murdoch R.W."/>
            <person name="Higgins S."/>
            <person name="Loffler F."/>
        </authorList>
    </citation>
    <scope>NUCLEOTIDE SEQUENCE</scope>
</reference>